<comment type="subunit">
    <text evidence="1">Homotrimer. Interacts with the viral DNA polymerase; this interaction constitutes the polymerase holoenzyme. Interacts with the sliding-clamp-loader; this interaction allows the sliding-clamp-loader to open the sliding clamp. Interacts with the viral DNA ligase. Part of the replicase complex that includes the DNA polymerase, the polymerase clamp, the clamp loader complex, the single-stranded DNA binding protein, the primase, the helicase and the helicase assembly factor. Interacts with the viral RNA polymerase (RNAP). Part of the transcription activation complex containing host RNAP, the viral RNA polymerase sigma-like factor, the late transcription coactivator, and the sliding clamp.</text>
</comment>
<gene>
    <name evidence="2" type="ORF">UFOVP49_177</name>
</gene>
<dbReference type="Gene3D" id="3.70.10.10">
    <property type="match status" value="1"/>
</dbReference>
<dbReference type="HAMAP" id="MF_04161">
    <property type="entry name" value="Sliding_clamp_T4"/>
    <property type="match status" value="1"/>
</dbReference>
<dbReference type="GO" id="GO:0019083">
    <property type="term" value="P:viral transcription"/>
    <property type="evidence" value="ECO:0007669"/>
    <property type="project" value="UniProtKB-UniRule"/>
</dbReference>
<evidence type="ECO:0000256" key="1">
    <source>
        <dbReference type="HAMAP-Rule" id="MF_04161"/>
    </source>
</evidence>
<dbReference type="GO" id="GO:0030337">
    <property type="term" value="F:DNA polymerase processivity factor activity"/>
    <property type="evidence" value="ECO:0007669"/>
    <property type="project" value="UniProtKB-UniRule"/>
</dbReference>
<accession>A0A6J5KWI4</accession>
<evidence type="ECO:0000313" key="2">
    <source>
        <dbReference type="EMBL" id="CAB4124339.1"/>
    </source>
</evidence>
<keyword evidence="1" id="KW-0235">DNA replication</keyword>
<dbReference type="SUPFAM" id="SSF55979">
    <property type="entry name" value="DNA clamp"/>
    <property type="match status" value="2"/>
</dbReference>
<dbReference type="InterPro" id="IPR046938">
    <property type="entry name" value="DNA_clamp_sf"/>
</dbReference>
<dbReference type="EMBL" id="LR796178">
    <property type="protein sequence ID" value="CAB4124339.1"/>
    <property type="molecule type" value="Genomic_DNA"/>
</dbReference>
<comment type="function">
    <text evidence="1">Sliding clamp that encircles the genomic DNA and links the DNA polymerase to the template to control the processivity of DNA synthesis. Responsible for tethering the catalytic subunit of DNA polymerase to DNA during high-speed replication. Interaction with the sliding-clamp-loader opens the sliding clamp so that it can be loaded around the DNA template. During transcription, encircles the DNA and tethers host RNA polymerase (RNAP) to it.</text>
</comment>
<reference evidence="2" key="1">
    <citation type="submission" date="2020-04" db="EMBL/GenBank/DDBJ databases">
        <authorList>
            <person name="Chiriac C."/>
            <person name="Salcher M."/>
            <person name="Ghai R."/>
            <person name="Kavagutti S V."/>
        </authorList>
    </citation>
    <scope>NUCLEOTIDE SEQUENCE</scope>
</reference>
<comment type="similarity">
    <text evidence="1">Belongs to the Tevenvirinae sliding clamp family.</text>
</comment>
<proteinExistence type="inferred from homology"/>
<protein>
    <recommendedName>
        <fullName evidence="1">Sliding clamp</fullName>
    </recommendedName>
    <alternativeName>
        <fullName evidence="1">DNA polymerase accessory protein Gp45</fullName>
    </alternativeName>
    <alternativeName>
        <fullName evidence="1">DNA polymerase clamp</fullName>
    </alternativeName>
</protein>
<keyword evidence="1" id="KW-1195">Viral transcription</keyword>
<dbReference type="GO" id="GO:0039693">
    <property type="term" value="P:viral DNA genome replication"/>
    <property type="evidence" value="ECO:0007669"/>
    <property type="project" value="UniProtKB-UniRule"/>
</dbReference>
<keyword evidence="1" id="KW-1194">Viral DNA replication</keyword>
<dbReference type="InterPro" id="IPR046389">
    <property type="entry name" value="Sliding_clamp_T4"/>
</dbReference>
<organism evidence="2">
    <name type="scientific">uncultured Caudovirales phage</name>
    <dbReference type="NCBI Taxonomy" id="2100421"/>
    <lineage>
        <taxon>Viruses</taxon>
        <taxon>Duplodnaviria</taxon>
        <taxon>Heunggongvirae</taxon>
        <taxon>Uroviricota</taxon>
        <taxon>Caudoviricetes</taxon>
        <taxon>Peduoviridae</taxon>
        <taxon>Maltschvirus</taxon>
        <taxon>Maltschvirus maltsch</taxon>
    </lineage>
</organism>
<name>A0A6J5KWI4_9CAUD</name>
<sequence length="224" mass="24582">MKLSENTLDVLKNFATINQGIVVKPGKILRTISSNKAILAEANVEEEFDTEFGLYDLHKVLSVVDKNSPEVVFEKDSLVFTSVGKIRIRYTASSLILAPPNKSINIPSYDVKIQLTDAVLKWVFGMAAVLKCPNIVVKSDAKGGDINIWAMDVKGEIVDDANVKVGENAETAFQAVLKVENLKILPGSYDVEISSVGVSKFKHSTKDLTYWIAIEQASSTFSKE</sequence>
<dbReference type="GO" id="GO:0006260">
    <property type="term" value="P:DNA replication"/>
    <property type="evidence" value="ECO:0007669"/>
    <property type="project" value="UniProtKB-KW"/>
</dbReference>